<dbReference type="InterPro" id="IPR019546">
    <property type="entry name" value="TAT_signal_bac_arc"/>
</dbReference>
<comment type="caution">
    <text evidence="1">The sequence shown here is derived from an EMBL/GenBank/DDBJ whole genome shotgun (WGS) entry which is preliminary data.</text>
</comment>
<evidence type="ECO:0000313" key="1">
    <source>
        <dbReference type="EMBL" id="MXO59944.1"/>
    </source>
</evidence>
<protein>
    <submittedName>
        <fullName evidence="1">DUF3237 family protein</fullName>
    </submittedName>
</protein>
<organism evidence="1 2">
    <name type="scientific">Croceibacterium salegens</name>
    <dbReference type="NCBI Taxonomy" id="1737568"/>
    <lineage>
        <taxon>Bacteria</taxon>
        <taxon>Pseudomonadati</taxon>
        <taxon>Pseudomonadota</taxon>
        <taxon>Alphaproteobacteria</taxon>
        <taxon>Sphingomonadales</taxon>
        <taxon>Erythrobacteraceae</taxon>
        <taxon>Croceibacterium</taxon>
    </lineage>
</organism>
<dbReference type="RefSeq" id="WP_159794963.1">
    <property type="nucleotide sequence ID" value="NZ_WTYM01000042.1"/>
</dbReference>
<dbReference type="PROSITE" id="PS51318">
    <property type="entry name" value="TAT"/>
    <property type="match status" value="1"/>
</dbReference>
<reference evidence="1 2" key="1">
    <citation type="submission" date="2019-12" db="EMBL/GenBank/DDBJ databases">
        <title>Genomic-based taxomic classification of the family Erythrobacteraceae.</title>
        <authorList>
            <person name="Xu L."/>
        </authorList>
    </citation>
    <scope>NUCLEOTIDE SEQUENCE [LARGE SCALE GENOMIC DNA]</scope>
    <source>
        <strain evidence="1 2">MCCC 1K01500</strain>
    </source>
</reference>
<name>A0A6I4SUW6_9SPHN</name>
<dbReference type="Pfam" id="PF11578">
    <property type="entry name" value="DUF3237"/>
    <property type="match status" value="1"/>
</dbReference>
<dbReference type="Proteomes" id="UP000433652">
    <property type="component" value="Unassembled WGS sequence"/>
</dbReference>
<dbReference type="InterPro" id="IPR006311">
    <property type="entry name" value="TAT_signal"/>
</dbReference>
<dbReference type="Gene3D" id="2.40.160.20">
    <property type="match status" value="1"/>
</dbReference>
<accession>A0A6I4SUW6</accession>
<dbReference type="AlphaFoldDB" id="A0A6I4SUW6"/>
<dbReference type="EMBL" id="WTYM01000042">
    <property type="protein sequence ID" value="MXO59944.1"/>
    <property type="molecule type" value="Genomic_DNA"/>
</dbReference>
<evidence type="ECO:0000313" key="2">
    <source>
        <dbReference type="Proteomes" id="UP000433652"/>
    </source>
</evidence>
<dbReference type="PANTHER" id="PTHR37315:SF1">
    <property type="entry name" value="UPF0311 PROTEIN BLR7842"/>
    <property type="match status" value="1"/>
</dbReference>
<dbReference type="OrthoDB" id="5294829at2"/>
<dbReference type="InterPro" id="IPR020915">
    <property type="entry name" value="UPF0311"/>
</dbReference>
<gene>
    <name evidence="1" type="ORF">GRI89_10375</name>
</gene>
<proteinExistence type="predicted"/>
<dbReference type="NCBIfam" id="TIGR01409">
    <property type="entry name" value="TAT_signal_seq"/>
    <property type="match status" value="1"/>
</dbReference>
<keyword evidence="2" id="KW-1185">Reference proteome</keyword>
<dbReference type="PANTHER" id="PTHR37315">
    <property type="entry name" value="UPF0311 PROTEIN BLR7842"/>
    <property type="match status" value="1"/>
</dbReference>
<sequence length="201" mass="21864">MIDRRGLIKGAAAGGVLVAASGSARAQDVVVQSPSGGLKARYAFSVSVFFKEREMIDSPFRRAFVPAIGGEIWGPRLSGIVVPYGGADFGGGGGPLDANYMFQADDGTPIYIRNRGYMKRKGQDPVELVNRKVGPVKPDGSFEQDFVAPPDSEVPLRMRTSPFFEAASDSAYNWMNSTLFIGHGLRRTDPDRTVFTYYEVL</sequence>